<organism evidence="2 3">
    <name type="scientific">Aphanomyces stellatus</name>
    <dbReference type="NCBI Taxonomy" id="120398"/>
    <lineage>
        <taxon>Eukaryota</taxon>
        <taxon>Sar</taxon>
        <taxon>Stramenopiles</taxon>
        <taxon>Oomycota</taxon>
        <taxon>Saprolegniomycetes</taxon>
        <taxon>Saprolegniales</taxon>
        <taxon>Verrucalvaceae</taxon>
        <taxon>Aphanomyces</taxon>
    </lineage>
</organism>
<dbReference type="InterPro" id="IPR052050">
    <property type="entry name" value="SecEffector_AnkRepeat"/>
</dbReference>
<accession>A0A485KE20</accession>
<evidence type="ECO:0000313" key="1">
    <source>
        <dbReference type="EMBL" id="KAF0716142.1"/>
    </source>
</evidence>
<dbReference type="EMBL" id="CAADRA010000452">
    <property type="protein sequence ID" value="VFT80183.1"/>
    <property type="molecule type" value="Genomic_DNA"/>
</dbReference>
<protein>
    <submittedName>
        <fullName evidence="2">Aste57867_3002 protein</fullName>
    </submittedName>
</protein>
<dbReference type="PANTHER" id="PTHR46586">
    <property type="entry name" value="ANKYRIN REPEAT-CONTAINING PROTEIN"/>
    <property type="match status" value="1"/>
</dbReference>
<dbReference type="AlphaFoldDB" id="A0A485KE20"/>
<name>A0A485KE20_9STRA</name>
<proteinExistence type="predicted"/>
<evidence type="ECO:0000313" key="2">
    <source>
        <dbReference type="EMBL" id="VFT80183.1"/>
    </source>
</evidence>
<keyword evidence="3" id="KW-1185">Reference proteome</keyword>
<dbReference type="PANTHER" id="PTHR46586:SF3">
    <property type="entry name" value="ANKYRIN REPEAT-CONTAINING PROTEIN"/>
    <property type="match status" value="1"/>
</dbReference>
<reference evidence="1" key="2">
    <citation type="submission" date="2019-06" db="EMBL/GenBank/DDBJ databases">
        <title>Genomics analysis of Aphanomyces spp. identifies a new class of oomycete effector associated with host adaptation.</title>
        <authorList>
            <person name="Gaulin E."/>
        </authorList>
    </citation>
    <scope>NUCLEOTIDE SEQUENCE</scope>
    <source>
        <strain evidence="1">CBS 578.67</strain>
    </source>
</reference>
<reference evidence="2 3" key="1">
    <citation type="submission" date="2019-03" db="EMBL/GenBank/DDBJ databases">
        <authorList>
            <person name="Gaulin E."/>
            <person name="Dumas B."/>
        </authorList>
    </citation>
    <scope>NUCLEOTIDE SEQUENCE [LARGE SCALE GENOMIC DNA]</scope>
    <source>
        <strain evidence="2">CBS 568.67</strain>
    </source>
</reference>
<dbReference type="EMBL" id="VJMH01000452">
    <property type="protein sequence ID" value="KAF0716142.1"/>
    <property type="molecule type" value="Genomic_DNA"/>
</dbReference>
<sequence length="573" mass="64195">MASAQVSTPRVAAALTVLAGNDLLSLICMYQSGIPNDMCPLNAVQDYSCTSNNVDTLDAAVGGWIESHGTPRLPLLFTVLPKTRRLVAEYAACRGRVDVLAFLHTNNDLPACSQRLLEVAVLEGENMAAVEFLSQVGYRLSVTQTAFRASSRRQWPVLGCLLRCFPAELWSSLVADVARRGCLEGLQSLLAAWPPTPDMRSHVRQVCLEQSLDHVKVSRWLAQQLQGDDDVIFNTFVRHPKHITLLEYVAKEFILADQRMTTLVQRFPHDTVRSVFDLLFKPDTPTRIHAEKQCLMQATNQVSMTKQTYSIVRWLVFSSLDVSDVIQIIRTSPRGKNTMACAIRQMDLDMTRFLHDQGVPVNPRLVEIELLDKVNHIELALMLTVDECANPQQISFRGKTQAWVEWLVDQLGGSVAVMGHLLTRMACSNSLPTIFPKVYTRWMAQVNDANEKSRVQMACVQGGHAKAVDCVVRLADVSLDLQQLLFHAVEFNSLGLAQRIHKGATKGMTQEEKRHIADEMHLVATAAGRIKVLQWLAEEEQEYESTRDVASVDLYELNSLLDQNYDDLDNLSN</sequence>
<evidence type="ECO:0000313" key="3">
    <source>
        <dbReference type="Proteomes" id="UP000332933"/>
    </source>
</evidence>
<gene>
    <name evidence="2" type="primary">Aste57867_3002</name>
    <name evidence="1" type="ORF">As57867_002993</name>
    <name evidence="2" type="ORF">ASTE57867_3002</name>
</gene>
<dbReference type="Proteomes" id="UP000332933">
    <property type="component" value="Unassembled WGS sequence"/>
</dbReference>